<name>A0ACD3A7T5_9AGAR</name>
<proteinExistence type="predicted"/>
<dbReference type="EMBL" id="ML208618">
    <property type="protein sequence ID" value="TFK61928.1"/>
    <property type="molecule type" value="Genomic_DNA"/>
</dbReference>
<evidence type="ECO:0000313" key="2">
    <source>
        <dbReference type="Proteomes" id="UP000308600"/>
    </source>
</evidence>
<gene>
    <name evidence="1" type="ORF">BDN72DRAFT_419119</name>
</gene>
<protein>
    <submittedName>
        <fullName evidence="1">Uncharacterized protein</fullName>
    </submittedName>
</protein>
<keyword evidence="2" id="KW-1185">Reference proteome</keyword>
<sequence length="220" mass="24976">MESATQDPRTIYSLRLVALKESLLMSSRNSILPSTRKTVSRRKPSSRTRPAPRVSSFLMLPLEVLTEILPRLDWTSVLQLRQTCRYFYLVYKQHIIWTALVDRYIKSLPNPSRLDAPYSAYSPEELEKYFLRRLSAKNAWDSLTPHVRTVHCDMGSHLFHLLPGAVAGFVIISADATLGEVLQMAVDVDYKSSFLSFRLVLCPNLEQSICICSSLSGLPL</sequence>
<accession>A0ACD3A7T5</accession>
<reference evidence="1 2" key="1">
    <citation type="journal article" date="2019" name="Nat. Ecol. Evol.">
        <title>Megaphylogeny resolves global patterns of mushroom evolution.</title>
        <authorList>
            <person name="Varga T."/>
            <person name="Krizsan K."/>
            <person name="Foldi C."/>
            <person name="Dima B."/>
            <person name="Sanchez-Garcia M."/>
            <person name="Sanchez-Ramirez S."/>
            <person name="Szollosi G.J."/>
            <person name="Szarkandi J.G."/>
            <person name="Papp V."/>
            <person name="Albert L."/>
            <person name="Andreopoulos W."/>
            <person name="Angelini C."/>
            <person name="Antonin V."/>
            <person name="Barry K.W."/>
            <person name="Bougher N.L."/>
            <person name="Buchanan P."/>
            <person name="Buyck B."/>
            <person name="Bense V."/>
            <person name="Catcheside P."/>
            <person name="Chovatia M."/>
            <person name="Cooper J."/>
            <person name="Damon W."/>
            <person name="Desjardin D."/>
            <person name="Finy P."/>
            <person name="Geml J."/>
            <person name="Haridas S."/>
            <person name="Hughes K."/>
            <person name="Justo A."/>
            <person name="Karasinski D."/>
            <person name="Kautmanova I."/>
            <person name="Kiss B."/>
            <person name="Kocsube S."/>
            <person name="Kotiranta H."/>
            <person name="LaButti K.M."/>
            <person name="Lechner B.E."/>
            <person name="Liimatainen K."/>
            <person name="Lipzen A."/>
            <person name="Lukacs Z."/>
            <person name="Mihaltcheva S."/>
            <person name="Morgado L.N."/>
            <person name="Niskanen T."/>
            <person name="Noordeloos M.E."/>
            <person name="Ohm R.A."/>
            <person name="Ortiz-Santana B."/>
            <person name="Ovrebo C."/>
            <person name="Racz N."/>
            <person name="Riley R."/>
            <person name="Savchenko A."/>
            <person name="Shiryaev A."/>
            <person name="Soop K."/>
            <person name="Spirin V."/>
            <person name="Szebenyi C."/>
            <person name="Tomsovsky M."/>
            <person name="Tulloss R.E."/>
            <person name="Uehling J."/>
            <person name="Grigoriev I.V."/>
            <person name="Vagvolgyi C."/>
            <person name="Papp T."/>
            <person name="Martin F.M."/>
            <person name="Miettinen O."/>
            <person name="Hibbett D.S."/>
            <person name="Nagy L.G."/>
        </authorList>
    </citation>
    <scope>NUCLEOTIDE SEQUENCE [LARGE SCALE GENOMIC DNA]</scope>
    <source>
        <strain evidence="1 2">NL-1719</strain>
    </source>
</reference>
<dbReference type="Proteomes" id="UP000308600">
    <property type="component" value="Unassembled WGS sequence"/>
</dbReference>
<organism evidence="1 2">
    <name type="scientific">Pluteus cervinus</name>
    <dbReference type="NCBI Taxonomy" id="181527"/>
    <lineage>
        <taxon>Eukaryota</taxon>
        <taxon>Fungi</taxon>
        <taxon>Dikarya</taxon>
        <taxon>Basidiomycota</taxon>
        <taxon>Agaricomycotina</taxon>
        <taxon>Agaricomycetes</taxon>
        <taxon>Agaricomycetidae</taxon>
        <taxon>Agaricales</taxon>
        <taxon>Pluteineae</taxon>
        <taxon>Pluteaceae</taxon>
        <taxon>Pluteus</taxon>
    </lineage>
</organism>
<evidence type="ECO:0000313" key="1">
    <source>
        <dbReference type="EMBL" id="TFK61928.1"/>
    </source>
</evidence>